<evidence type="ECO:0000259" key="5">
    <source>
        <dbReference type="Pfam" id="PF05193"/>
    </source>
</evidence>
<sequence length="445" mass="47418">MPAIAPAPAARPPATVTTAAGHEPRIATLANGVRLACVHVPQAETASVSVFVRAGSGHESKLTSGLSHVVEHMVFKGTATRSAERINLDAERLGAEVNAHTDKDHTAFHMRGLARDVSGFIAMLGDIVLAPSFPEDEFERERQVLLHEFTEDEDDPVSTAFKLFDHASWGAHPLAQPVIGTRRNIERFSRADLVNHVQRQYGGPNIVVAVAGPADVDTLTRDVEAAFGAAPALAPNTITTPTFGGGIRSKAMPGSSQSHLVMGFAVPGQQAGDATAAVAAALFGEGMSSPLLGELREKRGLVYYAAASADVLDAAGQFVVEASTAPAQLDECLTELARQLALQAERITPVDLERAHNQLLVRRLRALEEPARRLESAALDLFIHGRARSLAEWRDTIAAVDGERVRALFQRMLAAGPALAVSGKVPRGLRERVRTLLAAQGLRCD</sequence>
<evidence type="ECO:0000259" key="4">
    <source>
        <dbReference type="Pfam" id="PF00675"/>
    </source>
</evidence>
<dbReference type="Pfam" id="PF00675">
    <property type="entry name" value="Peptidase_M16"/>
    <property type="match status" value="1"/>
</dbReference>
<dbReference type="InterPro" id="IPR011249">
    <property type="entry name" value="Metalloenz_LuxS/M16"/>
</dbReference>
<organism evidence="6 7">
    <name type="scientific">Pseudaquabacterium inlustre</name>
    <dbReference type="NCBI Taxonomy" id="2984192"/>
    <lineage>
        <taxon>Bacteria</taxon>
        <taxon>Pseudomonadati</taxon>
        <taxon>Pseudomonadota</taxon>
        <taxon>Betaproteobacteria</taxon>
        <taxon>Burkholderiales</taxon>
        <taxon>Sphaerotilaceae</taxon>
        <taxon>Pseudaquabacterium</taxon>
    </lineage>
</organism>
<dbReference type="InterPro" id="IPR001431">
    <property type="entry name" value="Pept_M16_Zn_BS"/>
</dbReference>
<dbReference type="PANTHER" id="PTHR11851">
    <property type="entry name" value="METALLOPROTEASE"/>
    <property type="match status" value="1"/>
</dbReference>
<accession>A0ABU9CQU6</accession>
<comment type="caution">
    <text evidence="6">The sequence shown here is derived from an EMBL/GenBank/DDBJ whole genome shotgun (WGS) entry which is preliminary data.</text>
</comment>
<dbReference type="Proteomes" id="UP001365405">
    <property type="component" value="Unassembled WGS sequence"/>
</dbReference>
<comment type="cofactor">
    <cofactor evidence="1">
        <name>Zn(2+)</name>
        <dbReference type="ChEBI" id="CHEBI:29105"/>
    </cofactor>
</comment>
<dbReference type="PROSITE" id="PS00143">
    <property type="entry name" value="INSULINASE"/>
    <property type="match status" value="1"/>
</dbReference>
<dbReference type="PANTHER" id="PTHR11851:SF49">
    <property type="entry name" value="MITOCHONDRIAL-PROCESSING PEPTIDASE SUBUNIT ALPHA"/>
    <property type="match status" value="1"/>
</dbReference>
<dbReference type="SUPFAM" id="SSF63411">
    <property type="entry name" value="LuxS/MPP-like metallohydrolase"/>
    <property type="match status" value="2"/>
</dbReference>
<name>A0ABU9CQU6_9BURK</name>
<dbReference type="InterPro" id="IPR050361">
    <property type="entry name" value="MPP/UQCRC_Complex"/>
</dbReference>
<comment type="similarity">
    <text evidence="2 3">Belongs to the peptidase M16 family.</text>
</comment>
<evidence type="ECO:0000256" key="1">
    <source>
        <dbReference type="ARBA" id="ARBA00001947"/>
    </source>
</evidence>
<keyword evidence="7" id="KW-1185">Reference proteome</keyword>
<dbReference type="InterPro" id="IPR007863">
    <property type="entry name" value="Peptidase_M16_C"/>
</dbReference>
<feature type="domain" description="Peptidase M16 C-terminal" evidence="5">
    <location>
        <begin position="188"/>
        <end position="359"/>
    </location>
</feature>
<evidence type="ECO:0000256" key="2">
    <source>
        <dbReference type="ARBA" id="ARBA00007261"/>
    </source>
</evidence>
<dbReference type="Gene3D" id="3.30.830.10">
    <property type="entry name" value="Metalloenzyme, LuxS/M16 peptidase-like"/>
    <property type="match status" value="2"/>
</dbReference>
<protein>
    <submittedName>
        <fullName evidence="6">Pitrilysin family protein</fullName>
    </submittedName>
</protein>
<dbReference type="RefSeq" id="WP_341413022.1">
    <property type="nucleotide sequence ID" value="NZ_JBBUTH010000011.1"/>
</dbReference>
<reference evidence="6 7" key="1">
    <citation type="submission" date="2024-04" db="EMBL/GenBank/DDBJ databases">
        <title>Novel species of the genus Ideonella isolated from streams.</title>
        <authorList>
            <person name="Lu H."/>
        </authorList>
    </citation>
    <scope>NUCLEOTIDE SEQUENCE [LARGE SCALE GENOMIC DNA]</scope>
    <source>
        <strain evidence="6 7">DXS22W</strain>
    </source>
</reference>
<dbReference type="Pfam" id="PF05193">
    <property type="entry name" value="Peptidase_M16_C"/>
    <property type="match status" value="1"/>
</dbReference>
<evidence type="ECO:0000313" key="7">
    <source>
        <dbReference type="Proteomes" id="UP001365405"/>
    </source>
</evidence>
<gene>
    <name evidence="6" type="ORF">AACH10_23700</name>
</gene>
<dbReference type="EMBL" id="JBBUTH010000011">
    <property type="protein sequence ID" value="MEK8053281.1"/>
    <property type="molecule type" value="Genomic_DNA"/>
</dbReference>
<dbReference type="InterPro" id="IPR011765">
    <property type="entry name" value="Pept_M16_N"/>
</dbReference>
<proteinExistence type="inferred from homology"/>
<evidence type="ECO:0000256" key="3">
    <source>
        <dbReference type="RuleBase" id="RU004447"/>
    </source>
</evidence>
<feature type="domain" description="Peptidase M16 N-terminal" evidence="4">
    <location>
        <begin position="36"/>
        <end position="181"/>
    </location>
</feature>
<evidence type="ECO:0000313" key="6">
    <source>
        <dbReference type="EMBL" id="MEK8053281.1"/>
    </source>
</evidence>